<keyword evidence="2" id="KW-0963">Cytoplasm</keyword>
<proteinExistence type="inferred from homology"/>
<evidence type="ECO:0000256" key="1">
    <source>
        <dbReference type="ARBA" id="ARBA00007494"/>
    </source>
</evidence>
<dbReference type="InterPro" id="IPR029063">
    <property type="entry name" value="SAM-dependent_MTases_sf"/>
</dbReference>
<dbReference type="Pfam" id="PF01189">
    <property type="entry name" value="Methyltr_RsmB-F"/>
    <property type="match status" value="1"/>
</dbReference>
<keyword evidence="5 7" id="KW-0949">S-adenosyl-L-methionine</keyword>
<keyword evidence="3 7" id="KW-0489">Methyltransferase</keyword>
<dbReference type="GO" id="GO:0003723">
    <property type="term" value="F:RNA binding"/>
    <property type="evidence" value="ECO:0007669"/>
    <property type="project" value="UniProtKB-UniRule"/>
</dbReference>
<evidence type="ECO:0000259" key="8">
    <source>
        <dbReference type="PROSITE" id="PS51686"/>
    </source>
</evidence>
<evidence type="ECO:0000256" key="3">
    <source>
        <dbReference type="ARBA" id="ARBA00022603"/>
    </source>
</evidence>
<dbReference type="Proteomes" id="UP000241048">
    <property type="component" value="Unassembled WGS sequence"/>
</dbReference>
<feature type="binding site" evidence="7">
    <location>
        <begin position="114"/>
        <end position="120"/>
    </location>
    <ligand>
        <name>S-adenosyl-L-methionine</name>
        <dbReference type="ChEBI" id="CHEBI:59789"/>
    </ligand>
</feature>
<protein>
    <submittedName>
        <fullName evidence="9">SAM-dependent methyltransferase</fullName>
    </submittedName>
</protein>
<organism evidence="9 10">
    <name type="scientific">Clostridium fessum</name>
    <dbReference type="NCBI Taxonomy" id="2126740"/>
    <lineage>
        <taxon>Bacteria</taxon>
        <taxon>Bacillati</taxon>
        <taxon>Bacillota</taxon>
        <taxon>Clostridia</taxon>
        <taxon>Eubacteriales</taxon>
        <taxon>Clostridiaceae</taxon>
        <taxon>Clostridium</taxon>
    </lineage>
</organism>
<dbReference type="CDD" id="cd02440">
    <property type="entry name" value="AdoMet_MTases"/>
    <property type="match status" value="1"/>
</dbReference>
<evidence type="ECO:0000256" key="2">
    <source>
        <dbReference type="ARBA" id="ARBA00022490"/>
    </source>
</evidence>
<dbReference type="PROSITE" id="PS51686">
    <property type="entry name" value="SAM_MT_RSMB_NOP"/>
    <property type="match status" value="1"/>
</dbReference>
<evidence type="ECO:0000313" key="10">
    <source>
        <dbReference type="Proteomes" id="UP000241048"/>
    </source>
</evidence>
<keyword evidence="10" id="KW-1185">Reference proteome</keyword>
<dbReference type="GO" id="GO:0008757">
    <property type="term" value="F:S-adenosylmethionine-dependent methyltransferase activity"/>
    <property type="evidence" value="ECO:0007669"/>
    <property type="project" value="InterPro"/>
</dbReference>
<dbReference type="GO" id="GO:0006396">
    <property type="term" value="P:RNA processing"/>
    <property type="evidence" value="ECO:0007669"/>
    <property type="project" value="InterPro"/>
</dbReference>
<dbReference type="InterPro" id="IPR023267">
    <property type="entry name" value="RCMT"/>
</dbReference>
<dbReference type="Gene3D" id="3.40.50.150">
    <property type="entry name" value="Vaccinia Virus protein VP39"/>
    <property type="match status" value="1"/>
</dbReference>
<dbReference type="Gene3D" id="2.30.130.60">
    <property type="match status" value="1"/>
</dbReference>
<dbReference type="GO" id="GO:0008173">
    <property type="term" value="F:RNA methyltransferase activity"/>
    <property type="evidence" value="ECO:0007669"/>
    <property type="project" value="InterPro"/>
</dbReference>
<dbReference type="InterPro" id="IPR001678">
    <property type="entry name" value="MeTrfase_RsmB-F_NOP2_dom"/>
</dbReference>
<accession>A0A2T3FTV8</accession>
<name>A0A2T3FTV8_9CLOT</name>
<evidence type="ECO:0000256" key="5">
    <source>
        <dbReference type="ARBA" id="ARBA00022691"/>
    </source>
</evidence>
<sequence length="508" mass="57399">MDYRELPEEFLEKMKQFLGEEYPEYLASYEEEPRSGLRVNTGRLTPEQFLEMAQTADWNLKPVPWTKNGFYYQGERPSRHPWYYAGLYYLQEPSAMSPAAWLPIKPGDRVLDLCAAPGGKSTELAAKLAGTGVLFSNDISNSRAKALLKNLEMFGAGNICVTSEAPEKMAGILPEFFDKILVDAPCSGEGMFRRDPSMVKSWNEKGPDYYAPLQRQILDCAVQMLAPGGKLVYSTCTFDRGEDEGTIEYILEKYPQMAVVPQKPEYGFEGSRGIEGCLRLFPHRLEGEGHFVALLEKRTEKPDANVKDLENAGEKALSDPLLVEEIEARLCRVAEDGKSRQMASGKAKGKMFGKGKNVAQNQTAEDFSPLFELLRQLPVRTWNPEQFYRDGERIYYLPAALAGDNTRYFKPLRCLRTGLLLGELKKGRFEPSQALAMNLRMQEFVNYLNFNASDERTIRYLKGETLTAAEEEAADGLVLICVDGFPLGWAQKRGGQLKNKYNPGWRWQ</sequence>
<dbReference type="InterPro" id="IPR027391">
    <property type="entry name" value="Nol1_Nop2_Fmu_2"/>
</dbReference>
<dbReference type="RefSeq" id="WP_106999911.1">
    <property type="nucleotide sequence ID" value="NZ_PYLO01000001.1"/>
</dbReference>
<evidence type="ECO:0000256" key="6">
    <source>
        <dbReference type="ARBA" id="ARBA00022884"/>
    </source>
</evidence>
<evidence type="ECO:0000256" key="7">
    <source>
        <dbReference type="PROSITE-ProRule" id="PRU01023"/>
    </source>
</evidence>
<dbReference type="InterPro" id="IPR011023">
    <property type="entry name" value="Nop2p"/>
</dbReference>
<keyword evidence="4 7" id="KW-0808">Transferase</keyword>
<dbReference type="PANTHER" id="PTHR22807">
    <property type="entry name" value="NOP2 YEAST -RELATED NOL1/NOP2/FMU SUN DOMAIN-CONTAINING"/>
    <property type="match status" value="1"/>
</dbReference>
<comment type="caution">
    <text evidence="9">The sequence shown here is derived from an EMBL/GenBank/DDBJ whole genome shotgun (WGS) entry which is preliminary data.</text>
</comment>
<feature type="active site" description="Nucleophile" evidence="7">
    <location>
        <position position="236"/>
    </location>
</feature>
<feature type="binding site" evidence="7">
    <location>
        <position position="183"/>
    </location>
    <ligand>
        <name>S-adenosyl-L-methionine</name>
        <dbReference type="ChEBI" id="CHEBI:59789"/>
    </ligand>
</feature>
<evidence type="ECO:0000313" key="9">
    <source>
        <dbReference type="EMBL" id="PST38716.1"/>
    </source>
</evidence>
<keyword evidence="6 7" id="KW-0694">RNA-binding</keyword>
<dbReference type="EMBL" id="PYLO01000001">
    <property type="protein sequence ID" value="PST38716.1"/>
    <property type="molecule type" value="Genomic_DNA"/>
</dbReference>
<dbReference type="InterPro" id="IPR031341">
    <property type="entry name" value="Methyltr_RsmF_N"/>
</dbReference>
<reference evidence="9 10" key="1">
    <citation type="submission" date="2018-03" db="EMBL/GenBank/DDBJ databases">
        <title>Lachnoclostridium SNUG30386 gen.nov., sp.nov., isolated from human faeces.</title>
        <authorList>
            <person name="Seo B."/>
            <person name="Jeon K."/>
            <person name="Ko G."/>
        </authorList>
    </citation>
    <scope>NUCLEOTIDE SEQUENCE [LARGE SCALE GENOMIC DNA]</scope>
    <source>
        <strain evidence="9 10">SNUG30386</strain>
    </source>
</reference>
<dbReference type="GO" id="GO:0001510">
    <property type="term" value="P:RNA methylation"/>
    <property type="evidence" value="ECO:0007669"/>
    <property type="project" value="InterPro"/>
</dbReference>
<dbReference type="AlphaFoldDB" id="A0A2T3FTV8"/>
<dbReference type="InterPro" id="IPR031340">
    <property type="entry name" value="RsmF_methylt_CI"/>
</dbReference>
<dbReference type="PRINTS" id="PR02008">
    <property type="entry name" value="RCMTFAMILY"/>
</dbReference>
<dbReference type="Pfam" id="PF13636">
    <property type="entry name" value="Methyltranf_PUA"/>
    <property type="match status" value="1"/>
</dbReference>
<dbReference type="NCBIfam" id="TIGR00446">
    <property type="entry name" value="nop2p"/>
    <property type="match status" value="1"/>
</dbReference>
<dbReference type="InterPro" id="IPR018314">
    <property type="entry name" value="RsmB/NOL1/NOP2-like_CS"/>
</dbReference>
<evidence type="ECO:0000256" key="4">
    <source>
        <dbReference type="ARBA" id="ARBA00022679"/>
    </source>
</evidence>
<gene>
    <name evidence="9" type="ORF">C7U56_01830</name>
</gene>
<comment type="similarity">
    <text evidence="1 7">Belongs to the class I-like SAM-binding methyltransferase superfamily. RsmB/NOP family.</text>
</comment>
<dbReference type="Pfam" id="PF17126">
    <property type="entry name" value="RsmF_methylt_CI"/>
    <property type="match status" value="1"/>
</dbReference>
<dbReference type="CDD" id="cd21147">
    <property type="entry name" value="RsmF_methylt_CTD1"/>
    <property type="match status" value="1"/>
</dbReference>
<comment type="caution">
    <text evidence="7">Lacks conserved residue(s) required for the propagation of feature annotation.</text>
</comment>
<dbReference type="PANTHER" id="PTHR22807:SF30">
    <property type="entry name" value="28S RRNA (CYTOSINE(4447)-C(5))-METHYLTRANSFERASE-RELATED"/>
    <property type="match status" value="1"/>
</dbReference>
<dbReference type="Gene3D" id="3.30.70.1170">
    <property type="entry name" value="Sun protein, domain 3"/>
    <property type="match status" value="1"/>
</dbReference>
<feature type="domain" description="SAM-dependent MTase RsmB/NOP-type" evidence="8">
    <location>
        <begin position="25"/>
        <end position="298"/>
    </location>
</feature>
<dbReference type="Pfam" id="PF17125">
    <property type="entry name" value="Methyltr_RsmF_N"/>
    <property type="match status" value="1"/>
</dbReference>
<feature type="binding site" evidence="7">
    <location>
        <position position="138"/>
    </location>
    <ligand>
        <name>S-adenosyl-L-methionine</name>
        <dbReference type="ChEBI" id="CHEBI:59789"/>
    </ligand>
</feature>
<dbReference type="SUPFAM" id="SSF53335">
    <property type="entry name" value="S-adenosyl-L-methionine-dependent methyltransferases"/>
    <property type="match status" value="1"/>
</dbReference>
<dbReference type="InterPro" id="IPR049560">
    <property type="entry name" value="MeTrfase_RsmB-F_NOP2_cat"/>
</dbReference>
<dbReference type="PROSITE" id="PS01153">
    <property type="entry name" value="NOL1_NOP2_SUN"/>
    <property type="match status" value="1"/>
</dbReference>